<dbReference type="Proteomes" id="UP000466794">
    <property type="component" value="Unassembled WGS sequence"/>
</dbReference>
<evidence type="ECO:0000313" key="3">
    <source>
        <dbReference type="Proteomes" id="UP000466794"/>
    </source>
</evidence>
<protein>
    <submittedName>
        <fullName evidence="2">Uncharacterized protein</fullName>
    </submittedName>
</protein>
<accession>A0A7K1UQP6</accession>
<comment type="caution">
    <text evidence="2">The sequence shown here is derived from an EMBL/GenBank/DDBJ whole genome shotgun (WGS) entry which is preliminary data.</text>
</comment>
<proteinExistence type="predicted"/>
<feature type="transmembrane region" description="Helical" evidence="1">
    <location>
        <begin position="78"/>
        <end position="101"/>
    </location>
</feature>
<keyword evidence="1" id="KW-0472">Membrane</keyword>
<evidence type="ECO:0000313" key="2">
    <source>
        <dbReference type="EMBL" id="MVU76654.1"/>
    </source>
</evidence>
<dbReference type="RefSeq" id="WP_157355391.1">
    <property type="nucleotide sequence ID" value="NZ_WRPP01000001.1"/>
</dbReference>
<feature type="transmembrane region" description="Helical" evidence="1">
    <location>
        <begin position="6"/>
        <end position="23"/>
    </location>
</feature>
<keyword evidence="1" id="KW-1133">Transmembrane helix</keyword>
<gene>
    <name evidence="2" type="ORF">GPX89_05265</name>
</gene>
<keyword evidence="1" id="KW-0812">Transmembrane</keyword>
<keyword evidence="3" id="KW-1185">Reference proteome</keyword>
<organism evidence="2 3">
    <name type="scientific">Nocardia terrae</name>
    <dbReference type="NCBI Taxonomy" id="2675851"/>
    <lineage>
        <taxon>Bacteria</taxon>
        <taxon>Bacillati</taxon>
        <taxon>Actinomycetota</taxon>
        <taxon>Actinomycetes</taxon>
        <taxon>Mycobacteriales</taxon>
        <taxon>Nocardiaceae</taxon>
        <taxon>Nocardia</taxon>
    </lineage>
</organism>
<reference evidence="2 3" key="1">
    <citation type="submission" date="2019-12" db="EMBL/GenBank/DDBJ databases">
        <title>Nocardia sp. nov. ET3-3 isolated from soil.</title>
        <authorList>
            <person name="Kanchanasin P."/>
            <person name="Tanasupawat S."/>
            <person name="Yuki M."/>
            <person name="Kudo T."/>
        </authorList>
    </citation>
    <scope>NUCLEOTIDE SEQUENCE [LARGE SCALE GENOMIC DNA]</scope>
    <source>
        <strain evidence="2 3">ET3-3</strain>
    </source>
</reference>
<evidence type="ECO:0000256" key="1">
    <source>
        <dbReference type="SAM" id="Phobius"/>
    </source>
</evidence>
<dbReference type="EMBL" id="WRPP01000001">
    <property type="protein sequence ID" value="MVU76654.1"/>
    <property type="molecule type" value="Genomic_DNA"/>
</dbReference>
<dbReference type="AlphaFoldDB" id="A0A7K1UQP6"/>
<name>A0A7K1UQP6_9NOCA</name>
<sequence>MRHGRWIAVPIVSTVVLLVLLALRIRIVIQRTGHWSGETCVIGPYNPAERTYLYVITAVFVLTVVSAVVVAVRTGPGAVRWTAIALLALCAVIGLYLLTVWGGLESNNKPIPEEPCPTLKERHANE</sequence>
<feature type="transmembrane region" description="Helical" evidence="1">
    <location>
        <begin position="52"/>
        <end position="72"/>
    </location>
</feature>